<evidence type="ECO:0000259" key="4">
    <source>
        <dbReference type="Pfam" id="PF17676"/>
    </source>
</evidence>
<feature type="domain" description="LD-carboxypeptidase C-terminal" evidence="4">
    <location>
        <begin position="214"/>
        <end position="341"/>
    </location>
</feature>
<dbReference type="AlphaFoldDB" id="A0A454C8T9"/>
<dbReference type="Pfam" id="PF17676">
    <property type="entry name" value="Peptidase_S66C"/>
    <property type="match status" value="1"/>
</dbReference>
<reference evidence="5 6" key="1">
    <citation type="submission" date="2014-08" db="EMBL/GenBank/DDBJ databases">
        <authorList>
            <person name="Kuleshov K."/>
            <person name="Dedkov V."/>
            <person name="Markelov M."/>
            <person name="Pimkina E."/>
        </authorList>
    </citation>
    <scope>NUCLEOTIDE SEQUENCE [LARGE SCALE GENOMIC DNA]</scope>
    <source>
        <strain evidence="6">TOA</strain>
    </source>
</reference>
<dbReference type="SUPFAM" id="SSF141986">
    <property type="entry name" value="LD-carboxypeptidase A C-terminal domain-like"/>
    <property type="match status" value="1"/>
</dbReference>
<dbReference type="Gene3D" id="3.40.50.10740">
    <property type="entry name" value="Class I glutamine amidotransferase-like"/>
    <property type="match status" value="1"/>
</dbReference>
<dbReference type="InterPro" id="IPR029062">
    <property type="entry name" value="Class_I_gatase-like"/>
</dbReference>
<proteinExistence type="inferred from homology"/>
<evidence type="ECO:0000313" key="6">
    <source>
        <dbReference type="Proteomes" id="UP000029712"/>
    </source>
</evidence>
<evidence type="ECO:0000256" key="1">
    <source>
        <dbReference type="ARBA" id="ARBA00010233"/>
    </source>
</evidence>
<evidence type="ECO:0000313" key="5">
    <source>
        <dbReference type="EMBL" id="AYN65121.1"/>
    </source>
</evidence>
<sequence>MIKPIKLSKKNGIAIVSLSAGTIGEEFASHQLDLAIKRLNFDFQLNVMIAKNALKGIKVLKENPMLKVEDLNEVFSNVDIKAIICAIGGFDTYKTIPFLLEDENFKNLVLNNPKIFIGYSDSTVNHLMFYRLGLKTFYGHNILCDIAELDKEMLPYTKNSFKWLFDNKTKFEIKPSAYWYEERNDFSKKALNIPREKHRNITKYEFLNEKKSFEGYLWGGCIETIYSGLDEEKNKEEAEIFKKYNLILKPNELCDKVLFLETSEEKPSPQLLKKMLLKFKEVGLFKNIQGMLIGCPQNRVYYNEYKEVWKEVVPFDIPIIYNVNFGHCYPKTIIAYGAKIKFNSENNKLQYLESIVE</sequence>
<dbReference type="CDD" id="cd07062">
    <property type="entry name" value="Peptidase_S66_mccF_like"/>
    <property type="match status" value="1"/>
</dbReference>
<keyword evidence="2" id="KW-0378">Hydrolase</keyword>
<evidence type="ECO:0000256" key="2">
    <source>
        <dbReference type="ARBA" id="ARBA00022801"/>
    </source>
</evidence>
<keyword evidence="5" id="KW-0121">Carboxypeptidase</keyword>
<dbReference type="InterPro" id="IPR040449">
    <property type="entry name" value="Peptidase_S66_N"/>
</dbReference>
<dbReference type="InterPro" id="IPR040921">
    <property type="entry name" value="Peptidase_S66C"/>
</dbReference>
<dbReference type="InterPro" id="IPR003507">
    <property type="entry name" value="S66_fam"/>
</dbReference>
<dbReference type="Proteomes" id="UP000029712">
    <property type="component" value="Chromosome"/>
</dbReference>
<dbReference type="EMBL" id="CP033021">
    <property type="protein sequence ID" value="AYN65121.1"/>
    <property type="molecule type" value="Genomic_DNA"/>
</dbReference>
<name>A0A454C8T9_METHO</name>
<dbReference type="OrthoDB" id="9807329at2"/>
<dbReference type="RefSeq" id="WP_036438863.1">
    <property type="nucleotide sequence ID" value="NZ_CP033021.1"/>
</dbReference>
<accession>A0A454C8T9</accession>
<dbReference type="InterPro" id="IPR027478">
    <property type="entry name" value="LdcA_N"/>
</dbReference>
<dbReference type="Gene3D" id="3.50.30.60">
    <property type="entry name" value="LD-carboxypeptidase A C-terminal domain-like"/>
    <property type="match status" value="1"/>
</dbReference>
<keyword evidence="5" id="KW-0645">Protease</keyword>
<dbReference type="GO" id="GO:0004180">
    <property type="term" value="F:carboxypeptidase activity"/>
    <property type="evidence" value="ECO:0007669"/>
    <property type="project" value="UniProtKB-KW"/>
</dbReference>
<dbReference type="Pfam" id="PF02016">
    <property type="entry name" value="Peptidase_S66"/>
    <property type="match status" value="1"/>
</dbReference>
<evidence type="ECO:0000259" key="3">
    <source>
        <dbReference type="Pfam" id="PF02016"/>
    </source>
</evidence>
<gene>
    <name evidence="5" type="ORF">KN71_000070</name>
</gene>
<organism evidence="5 6">
    <name type="scientific">Metamycoplasma hominis</name>
    <name type="common">Mycoplasma hominis</name>
    <dbReference type="NCBI Taxonomy" id="2098"/>
    <lineage>
        <taxon>Bacteria</taxon>
        <taxon>Bacillati</taxon>
        <taxon>Mycoplasmatota</taxon>
        <taxon>Mycoplasmoidales</taxon>
        <taxon>Metamycoplasmataceae</taxon>
        <taxon>Metamycoplasma</taxon>
    </lineage>
</organism>
<reference evidence="5 6" key="2">
    <citation type="submission" date="2018-10" db="EMBL/GenBank/DDBJ databases">
        <title>Detection and isolation of Mycoplasma hominis as a predominant microorganism from pelvic cavity of patient with salpingitis and tubo-ovarian abscess.</title>
        <authorList>
            <person name="Guschin A.E."/>
            <person name="Khayrullina G.A."/>
            <person name="Rakovskaya I.V."/>
            <person name="Shelenkov A.A."/>
            <person name="Shagin D.A."/>
        </authorList>
    </citation>
    <scope>NUCLEOTIDE SEQUENCE [LARGE SCALE GENOMIC DNA]</scope>
    <source>
        <strain evidence="6">TOA</strain>
    </source>
</reference>
<dbReference type="PANTHER" id="PTHR30237:SF4">
    <property type="entry name" value="LD-CARBOXYPEPTIDASE C-TERMINAL DOMAIN-CONTAINING PROTEIN"/>
    <property type="match status" value="1"/>
</dbReference>
<dbReference type="InterPro" id="IPR027461">
    <property type="entry name" value="Carboxypeptidase_A_C_sf"/>
</dbReference>
<dbReference type="SUPFAM" id="SSF52317">
    <property type="entry name" value="Class I glutamine amidotransferase-like"/>
    <property type="match status" value="1"/>
</dbReference>
<dbReference type="PIRSF" id="PIRSF028757">
    <property type="entry name" value="LD-carboxypeptidase"/>
    <property type="match status" value="1"/>
</dbReference>
<comment type="similarity">
    <text evidence="1">Belongs to the peptidase S66 family.</text>
</comment>
<feature type="domain" description="LD-carboxypeptidase N-terminal" evidence="3">
    <location>
        <begin position="13"/>
        <end position="139"/>
    </location>
</feature>
<protein>
    <submittedName>
        <fullName evidence="5">LD-carboxypeptidase</fullName>
    </submittedName>
</protein>
<dbReference type="PANTHER" id="PTHR30237">
    <property type="entry name" value="MURAMOYLTETRAPEPTIDE CARBOXYPEPTIDASE"/>
    <property type="match status" value="1"/>
</dbReference>